<dbReference type="Gene3D" id="3.40.50.1820">
    <property type="entry name" value="alpha/beta hydrolase"/>
    <property type="match status" value="1"/>
</dbReference>
<organism evidence="3 4">
    <name type="scientific">Corynebacterium halotolerans YIM 70093 = DSM 44683</name>
    <dbReference type="NCBI Taxonomy" id="1121362"/>
    <lineage>
        <taxon>Bacteria</taxon>
        <taxon>Bacillati</taxon>
        <taxon>Actinomycetota</taxon>
        <taxon>Actinomycetes</taxon>
        <taxon>Mycobacteriales</taxon>
        <taxon>Corynebacteriaceae</taxon>
        <taxon>Corynebacterium</taxon>
    </lineage>
</organism>
<proteinExistence type="predicted"/>
<dbReference type="InterPro" id="IPR050300">
    <property type="entry name" value="GDXG_lipolytic_enzyme"/>
</dbReference>
<dbReference type="PANTHER" id="PTHR48081:SF8">
    <property type="entry name" value="ALPHA_BETA HYDROLASE FOLD-3 DOMAIN-CONTAINING PROTEIN-RELATED"/>
    <property type="match status" value="1"/>
</dbReference>
<evidence type="ECO:0000259" key="2">
    <source>
        <dbReference type="Pfam" id="PF07859"/>
    </source>
</evidence>
<dbReference type="KEGG" id="chn:A605_03635"/>
<dbReference type="InterPro" id="IPR029058">
    <property type="entry name" value="AB_hydrolase_fold"/>
</dbReference>
<protein>
    <submittedName>
        <fullName evidence="3">Esterase/lipase</fullName>
    </submittedName>
</protein>
<dbReference type="Proteomes" id="UP000011723">
    <property type="component" value="Chromosome"/>
</dbReference>
<gene>
    <name evidence="3" type="ORF">A605_03635</name>
</gene>
<dbReference type="InterPro" id="IPR013094">
    <property type="entry name" value="AB_hydrolase_3"/>
</dbReference>
<dbReference type="SUPFAM" id="SSF53474">
    <property type="entry name" value="alpha/beta-Hydrolases"/>
    <property type="match status" value="1"/>
</dbReference>
<dbReference type="PATRIC" id="fig|1121362.3.peg.731"/>
<dbReference type="AlphaFoldDB" id="M1NK00"/>
<dbReference type="HOGENOM" id="CLU_012494_6_4_11"/>
<keyword evidence="1" id="KW-0378">Hydrolase</keyword>
<evidence type="ECO:0000256" key="1">
    <source>
        <dbReference type="ARBA" id="ARBA00022801"/>
    </source>
</evidence>
<dbReference type="STRING" id="1121362.A605_03635"/>
<dbReference type="RefSeq" id="WP_015400157.1">
    <property type="nucleotide sequence ID" value="NC_020302.1"/>
</dbReference>
<evidence type="ECO:0000313" key="3">
    <source>
        <dbReference type="EMBL" id="AGF71738.1"/>
    </source>
</evidence>
<dbReference type="eggNOG" id="COG0657">
    <property type="taxonomic scope" value="Bacteria"/>
</dbReference>
<dbReference type="EMBL" id="CP003697">
    <property type="protein sequence ID" value="AGF71738.1"/>
    <property type="molecule type" value="Genomic_DNA"/>
</dbReference>
<sequence>MPVHPDAQKYLDLTAGAVPLDTQSAEQNRADQVESLPLRGEAVEMHSVRDTEIGGVPVRVYVPFESDGPLPCVIYFHGGGWVIGNRDMVDTTVREIAAEAGAIGVNVEYRLAPEHPFPAAIDDATAVVTAILDGDSGLDIAADKVAVAGDSAGGNISAVIAQQLRGRTPALAHQVLIYPVTDVATADTGSYAEFAEGHFLTARDMAYFIDQYAGDADRNDPRLSPIRSGELGGLPPATVVIAECDPLADDGRAYARALLAAGNRVSTVEFMGQVHPFVSLGGIIEDAHVARQLIGRRLKAAFAQA</sequence>
<feature type="domain" description="Alpha/beta hydrolase fold-3" evidence="2">
    <location>
        <begin position="73"/>
        <end position="278"/>
    </location>
</feature>
<dbReference type="OrthoDB" id="3181909at2"/>
<dbReference type="Pfam" id="PF07859">
    <property type="entry name" value="Abhydrolase_3"/>
    <property type="match status" value="1"/>
</dbReference>
<dbReference type="PANTHER" id="PTHR48081">
    <property type="entry name" value="AB HYDROLASE SUPERFAMILY PROTEIN C4A8.06C"/>
    <property type="match status" value="1"/>
</dbReference>
<name>M1NK00_9CORY</name>
<accession>M1NK00</accession>
<evidence type="ECO:0000313" key="4">
    <source>
        <dbReference type="Proteomes" id="UP000011723"/>
    </source>
</evidence>
<dbReference type="GO" id="GO:0016787">
    <property type="term" value="F:hydrolase activity"/>
    <property type="evidence" value="ECO:0007669"/>
    <property type="project" value="UniProtKB-KW"/>
</dbReference>
<keyword evidence="4" id="KW-1185">Reference proteome</keyword>
<reference evidence="3 4" key="1">
    <citation type="journal article" date="2012" name="Stand. Genomic Sci.">
        <title>Genome sequence of the halotolerant bacterium Corynebacterium halotolerans type strain YIM 70093(T) (= DSM 44683(T)).</title>
        <authorList>
            <person name="Ruckert C."/>
            <person name="Albersmeier A."/>
            <person name="Al-Dilaimi A."/>
            <person name="Niehaus K."/>
            <person name="Szczepanowski R."/>
            <person name="Kalinowski J."/>
        </authorList>
    </citation>
    <scope>NUCLEOTIDE SEQUENCE [LARGE SCALE GENOMIC DNA]</scope>
    <source>
        <strain evidence="3">YIM 70093</strain>
    </source>
</reference>